<sequence length="42" mass="4371">MTMLLRKLAVTSALVTILGIAAYLAPHEANATLVATTFAAIQ</sequence>
<reference evidence="1 2" key="4">
    <citation type="journal article" date="2009" name="Appl. Environ. Microbiol.">
        <title>Comparative genome-wide transcriptional profiling of Azorhizobium caulinodans ORS571 grown under free-living and symbiotic conditions.</title>
        <authorList>
            <person name="Tsukada S."/>
            <person name="Aono T."/>
            <person name="Akiba N."/>
            <person name="Lee KB."/>
            <person name="Liu CT."/>
            <person name="Toyazaki H."/>
            <person name="Oyaizu H."/>
        </authorList>
    </citation>
    <scope>NUCLEOTIDE SEQUENCE [LARGE SCALE GENOMIC DNA]</scope>
    <source>
        <strain evidence="2">ATCC 43989 / DSM 5975 / JCM 20966 / LMG 6465 / NBRC 14845 / NCIMB 13405 / ORS 571</strain>
    </source>
</reference>
<evidence type="ECO:0000313" key="1">
    <source>
        <dbReference type="EMBL" id="BAF90058.1"/>
    </source>
</evidence>
<reference evidence="1 2" key="1">
    <citation type="journal article" date="2007" name="Appl. Environ. Microbiol.">
        <title>Rhizobial factors required for stem nodule maturation and maintenance in Sesbania rostrata-Azorhizobium caulinodans ORS571 symbiosis.</title>
        <authorList>
            <person name="Suzuki S."/>
            <person name="Aono T."/>
            <person name="Lee KB."/>
            <person name="Suzuki T."/>
            <person name="Liu CT."/>
            <person name="Miwa H."/>
            <person name="Wakao S."/>
            <person name="Iki T."/>
            <person name="Oyaizu H."/>
        </authorList>
    </citation>
    <scope>NUCLEOTIDE SEQUENCE [LARGE SCALE GENOMIC DNA]</scope>
    <source>
        <strain evidence="2">ATCC 43989 / DSM 5975 / JCM 20966 / LMG 6465 / NBRC 14845 / NCIMB 13405 / ORS 571</strain>
    </source>
</reference>
<reference evidence="1 2" key="6">
    <citation type="journal article" date="2011" name="Appl. Environ. Microbiol.">
        <title>Involvement of the azorhizobial chromosome partition gene (parA) in the onset of bacteroid differentiation during Sesbania rostrata stem nodule development.</title>
        <authorList>
            <person name="Liu CT."/>
            <person name="Lee KB."/>
            <person name="Wang YS."/>
            <person name="Peng MH."/>
            <person name="Lee KT."/>
            <person name="Suzuki S."/>
            <person name="Suzuki T."/>
            <person name="Oyaizu H."/>
        </authorList>
    </citation>
    <scope>NUCLEOTIDE SEQUENCE [LARGE SCALE GENOMIC DNA]</scope>
    <source>
        <strain evidence="2">ATCC 43989 / DSM 5975 / JCM 20966 / LMG 6465 / NBRC 14845 / NCIMB 13405 / ORS 571</strain>
    </source>
</reference>
<protein>
    <submittedName>
        <fullName evidence="1">Uncharacterized protein</fullName>
    </submittedName>
</protein>
<dbReference type="HOGENOM" id="CLU_3246607_0_0_5"/>
<reference evidence="1 2" key="5">
    <citation type="journal article" date="2010" name="Appl. Environ. Microbiol.">
        <title>phrR-like gene praR of Azorhizobium caulinodans ORS571 is essential for symbiosis with Sesbania rostrata and is involved in expression of reb genes.</title>
        <authorList>
            <person name="Akiba N."/>
            <person name="Aono T."/>
            <person name="Toyazaki H."/>
            <person name="Sato S."/>
            <person name="Oyaizu H."/>
        </authorList>
    </citation>
    <scope>NUCLEOTIDE SEQUENCE [LARGE SCALE GENOMIC DNA]</scope>
    <source>
        <strain evidence="2">ATCC 43989 / DSM 5975 / JCM 20966 / LMG 6465 / NBRC 14845 / NCIMB 13405 / ORS 571</strain>
    </source>
</reference>
<dbReference type="EMBL" id="AP009384">
    <property type="protein sequence ID" value="BAF90058.1"/>
    <property type="molecule type" value="Genomic_DNA"/>
</dbReference>
<reference evidence="2" key="2">
    <citation type="submission" date="2007-04" db="EMBL/GenBank/DDBJ databases">
        <title>Complete genome sequence of the nitrogen-fixing bacterium Azorhizobium caulinodans ORS571.</title>
        <authorList>
            <person name="Lee K.B."/>
            <person name="Backer P.D."/>
            <person name="Aono T."/>
            <person name="Liu C.T."/>
            <person name="Suzuki S."/>
            <person name="Suzuki T."/>
            <person name="Kaneko T."/>
            <person name="Yamada M."/>
            <person name="Tabata S."/>
            <person name="Kupfer D.M."/>
            <person name="Najar F.Z."/>
            <person name="Wiley G.B."/>
            <person name="Roe B."/>
            <person name="Binnewies T."/>
            <person name="Ussery D."/>
            <person name="Vereecke D."/>
            <person name="Gevers D."/>
            <person name="Holsters M."/>
            <person name="Oyaizu H."/>
        </authorList>
    </citation>
    <scope>NUCLEOTIDE SEQUENCE [LARGE SCALE GENOMIC DNA]</scope>
    <source>
        <strain evidence="2">ATCC 43989 / DSM 5975 / JCM 20966 / LMG 6465 / NBRC 14845 / NCIMB 13405 / ORS 571</strain>
    </source>
</reference>
<dbReference type="Proteomes" id="UP000000270">
    <property type="component" value="Chromosome"/>
</dbReference>
<organism evidence="1 2">
    <name type="scientific">Azorhizobium caulinodans (strain ATCC 43989 / DSM 5975 / JCM 20966 / LMG 6465 / NBRC 14845 / NCIMB 13405 / ORS 571)</name>
    <dbReference type="NCBI Taxonomy" id="438753"/>
    <lineage>
        <taxon>Bacteria</taxon>
        <taxon>Pseudomonadati</taxon>
        <taxon>Pseudomonadota</taxon>
        <taxon>Alphaproteobacteria</taxon>
        <taxon>Hyphomicrobiales</taxon>
        <taxon>Xanthobacteraceae</taxon>
        <taxon>Azorhizobium</taxon>
    </lineage>
</organism>
<reference evidence="1 2" key="3">
    <citation type="journal article" date="2008" name="BMC Genomics">
        <title>The genome of the versatile nitrogen fixer Azorhizobium caulinodans ORS571.</title>
        <authorList>
            <person name="Lee KB."/>
            <person name="Backer P.D."/>
            <person name="Aono T."/>
            <person name="Liu CT."/>
            <person name="Suzuki S."/>
            <person name="Suzuki T."/>
            <person name="Kaneko T."/>
            <person name="Yamada M."/>
            <person name="Tabata S."/>
            <person name="Kupfer D.M."/>
            <person name="Najar F.Z."/>
            <person name="Wiley G.B."/>
            <person name="Roe B."/>
            <person name="Binnewies T.T."/>
            <person name="Ussery D.W."/>
            <person name="D'Haeze W."/>
            <person name="Herder J.D."/>
            <person name="Gevers D."/>
            <person name="Vereecke D."/>
            <person name="Holsters M."/>
            <person name="Oyaizu H."/>
        </authorList>
    </citation>
    <scope>NUCLEOTIDE SEQUENCE [LARGE SCALE GENOMIC DNA]</scope>
    <source>
        <strain evidence="2">ATCC 43989 / DSM 5975 / JCM 20966 / LMG 6465 / NBRC 14845 / NCIMB 13405 / ORS 571</strain>
    </source>
</reference>
<accession>A8ILP0</accession>
<evidence type="ECO:0000313" key="2">
    <source>
        <dbReference type="Proteomes" id="UP000000270"/>
    </source>
</evidence>
<name>A8ILP0_AZOC5</name>
<proteinExistence type="predicted"/>
<dbReference type="KEGG" id="azc:AZC_4060"/>
<dbReference type="AlphaFoldDB" id="A8ILP0"/>
<gene>
    <name evidence="1" type="ordered locus">AZC_4060</name>
</gene>
<keyword evidence="2" id="KW-1185">Reference proteome</keyword>